<organism evidence="7 8">
    <name type="scientific">Solihabitans fulvus</name>
    <dbReference type="NCBI Taxonomy" id="1892852"/>
    <lineage>
        <taxon>Bacteria</taxon>
        <taxon>Bacillati</taxon>
        <taxon>Actinomycetota</taxon>
        <taxon>Actinomycetes</taxon>
        <taxon>Pseudonocardiales</taxon>
        <taxon>Pseudonocardiaceae</taxon>
        <taxon>Solihabitans</taxon>
    </lineage>
</organism>
<dbReference type="Gene3D" id="1.10.1200.10">
    <property type="entry name" value="ACP-like"/>
    <property type="match status" value="1"/>
</dbReference>
<dbReference type="InterPro" id="IPR036736">
    <property type="entry name" value="ACP-like_sf"/>
</dbReference>
<dbReference type="InterPro" id="IPR029058">
    <property type="entry name" value="AB_hydrolase_fold"/>
</dbReference>
<dbReference type="InterPro" id="IPR009081">
    <property type="entry name" value="PP-bd_ACP"/>
</dbReference>
<dbReference type="InterPro" id="IPR001031">
    <property type="entry name" value="Thioesterase"/>
</dbReference>
<dbReference type="InterPro" id="IPR044894">
    <property type="entry name" value="TubC_N_sf"/>
</dbReference>
<dbReference type="Pfam" id="PF13193">
    <property type="entry name" value="AMP-binding_C"/>
    <property type="match status" value="1"/>
</dbReference>
<evidence type="ECO:0000259" key="6">
    <source>
        <dbReference type="PROSITE" id="PS50075"/>
    </source>
</evidence>
<dbReference type="InterPro" id="IPR042099">
    <property type="entry name" value="ANL_N_sf"/>
</dbReference>
<dbReference type="SUPFAM" id="SSF53474">
    <property type="entry name" value="alpha/beta-Hydrolases"/>
    <property type="match status" value="1"/>
</dbReference>
<dbReference type="Gene3D" id="3.30.300.30">
    <property type="match status" value="1"/>
</dbReference>
<dbReference type="Pfam" id="PF00550">
    <property type="entry name" value="PP-binding"/>
    <property type="match status" value="1"/>
</dbReference>
<protein>
    <submittedName>
        <fullName evidence="7">Amino acid adenylation domain-containing protein</fullName>
    </submittedName>
</protein>
<dbReference type="Gene3D" id="3.30.559.30">
    <property type="entry name" value="Nonribosomal peptide synthetase, condensation domain"/>
    <property type="match status" value="1"/>
</dbReference>
<dbReference type="InterPro" id="IPR000873">
    <property type="entry name" value="AMP-dep_synth/lig_dom"/>
</dbReference>
<dbReference type="CDD" id="cd12114">
    <property type="entry name" value="A_NRPS_TlmIV_like"/>
    <property type="match status" value="1"/>
</dbReference>
<evidence type="ECO:0000256" key="2">
    <source>
        <dbReference type="ARBA" id="ARBA00004924"/>
    </source>
</evidence>
<dbReference type="GO" id="GO:0072330">
    <property type="term" value="P:monocarboxylic acid biosynthetic process"/>
    <property type="evidence" value="ECO:0007669"/>
    <property type="project" value="UniProtKB-ARBA"/>
</dbReference>
<dbReference type="PANTHER" id="PTHR45527">
    <property type="entry name" value="NONRIBOSOMAL PEPTIDE SYNTHETASE"/>
    <property type="match status" value="1"/>
</dbReference>
<dbReference type="Gene3D" id="3.30.559.10">
    <property type="entry name" value="Chloramphenicol acetyltransferase-like domain"/>
    <property type="match status" value="1"/>
</dbReference>
<dbReference type="SUPFAM" id="SSF56801">
    <property type="entry name" value="Acetyl-CoA synthetase-like"/>
    <property type="match status" value="1"/>
</dbReference>
<dbReference type="SUPFAM" id="SSF47336">
    <property type="entry name" value="ACP-like"/>
    <property type="match status" value="1"/>
</dbReference>
<dbReference type="SUPFAM" id="SSF52777">
    <property type="entry name" value="CoA-dependent acyltransferases"/>
    <property type="match status" value="2"/>
</dbReference>
<comment type="pathway">
    <text evidence="2">Siderophore biosynthesis.</text>
</comment>
<dbReference type="InterPro" id="IPR020845">
    <property type="entry name" value="AMP-binding_CS"/>
</dbReference>
<dbReference type="GO" id="GO:0008610">
    <property type="term" value="P:lipid biosynthetic process"/>
    <property type="evidence" value="ECO:0007669"/>
    <property type="project" value="UniProtKB-ARBA"/>
</dbReference>
<gene>
    <name evidence="7" type="ORF">F0L68_04195</name>
</gene>
<accession>A0A5B2XSD9</accession>
<reference evidence="7 8" key="2">
    <citation type="submission" date="2019-09" db="EMBL/GenBank/DDBJ databases">
        <authorList>
            <person name="Jin C."/>
        </authorList>
    </citation>
    <scope>NUCLEOTIDE SEQUENCE [LARGE SCALE GENOMIC DNA]</scope>
    <source>
        <strain evidence="7 8">AN110305</strain>
    </source>
</reference>
<dbReference type="PROSITE" id="PS50075">
    <property type="entry name" value="CARRIER"/>
    <property type="match status" value="1"/>
</dbReference>
<evidence type="ECO:0000256" key="4">
    <source>
        <dbReference type="ARBA" id="ARBA00022553"/>
    </source>
</evidence>
<evidence type="ECO:0000313" key="8">
    <source>
        <dbReference type="Proteomes" id="UP000323454"/>
    </source>
</evidence>
<dbReference type="Pfam" id="PF00668">
    <property type="entry name" value="Condensation"/>
    <property type="match status" value="1"/>
</dbReference>
<dbReference type="GO" id="GO:0016874">
    <property type="term" value="F:ligase activity"/>
    <property type="evidence" value="ECO:0007669"/>
    <property type="project" value="UniProtKB-KW"/>
</dbReference>
<keyword evidence="4" id="KW-0597">Phosphoprotein</keyword>
<dbReference type="NCBIfam" id="TIGR01733">
    <property type="entry name" value="AA-adenyl-dom"/>
    <property type="match status" value="1"/>
</dbReference>
<sequence>MLSSLLGELARAGIKLRLATGDRLEVAAPRGALTPELRDRIAGHKVELVGWLARADEHATGGPALTPDPAAWTQPFAPSDLQVSYLVGSREGLEYHVRPHQYMEWDYPLLDPARFEHALNRTLRRQRANLMVLREDMRLQAVGDPNPVRVGVTDVRALPETQALAEVERVRERMQRREPPLDRWPWLDAHLTLLPSGRARLHYNHNNFFCDGPSINQLLNDIHHYYDHPDQPLPELALSYRDCVLALADLEETPAGRAARQYWLDRLADWPDAPSLPLVAGADSRDRTRLGRRDFVLPAPVWAAFKRRAAARGLTPTASVCGAYAEIVAYWSGSRHFLLNNMITHRMPLHPQIGEVIGNFAALYPLEVDWRPDEPFRDRVRRLATRMLADLSHTSWSGTKVLQTLNQVRGTPGRAVCPFVIGSGLFMGQLDRPAFSRLETPQVLLDCQFWEQHDGSLWMVWDVFDEMFPNGLIDAMQAGYRSLLCRLAGQDAAWDAEAFPLLPVEQRDGRAEVNRSAAAAPEGLLHRGLAARAAQTPERPYVVAEDRTLSYGETRRRSAALAARLRAEAVRAGDLVAVVLAKGWQQIVAVLATLSAGAAYVPVDPDWPDDRIRYLLARTEAAAVLCLGAAADRLGGLTDAPVIDVGTPAATALDTDLAAGVDQRDVAYVIFTSGSTGRPKGAMLDHLGPLNTVVDINRRFDIGPEDVLLGVSSPCFDLSVYDVFGALEAGATLVLPDPARSTPADWLRLLRDYRVTVWNSVPALMELLVAEAAAADVRLPALRTVLLSGDWVPVQLPSRIREIAPNARVASLGGATEASIWSICHPVDAADPEPVSIPYGRPLANQTWHVLDAHGRDAPTWTAGDLYIGGIGVAVGYLSDPERTRAAFVAHPRTGERLYRTGDRGRYLPDGEIEFLGRADFQVKIQGFRVEPGEVEHTLSGHPAVQQAVVVARGTPSGRQLAAFVLARPETRPDPAELLAHLSDRLPGYLVPSHLSLVDRLPLTANGKIDRLALETVHGADPATTADPVAPRTPLEEALVLAWQEILSARSVGVHDDFFALGGQSFAALRLVTLLRERLGRQVSIGTLLESRTVARLAERLDAETASWSPLVRLAEGGAADPLFLVHPAGGDVLCYRDLAVLIDRPCYAFQAPGPSVGRPVPQTVEGLVREYLPALWSARPSGPYLLGGWSSGAAIAFELAHQLERRGETVRRVVVLDAPAPVAPCEVDEVTSLLWFLENLDIGFDPALVPAQVRRELAALPGDTRLDAVLEVAAQQGARETDAGRAGLGGLLAVFAGVVRACHRYRAPTIAADLTVVRAAEGVVTEFGDHPDAGRPDWGWSALTSGRVDVVAVPATHHAMLGAPHATAVAAAIAERVRHPSTPVG</sequence>
<dbReference type="InterPro" id="IPR001242">
    <property type="entry name" value="Condensation_dom"/>
</dbReference>
<dbReference type="FunFam" id="3.40.50.980:FF:000001">
    <property type="entry name" value="Non-ribosomal peptide synthetase"/>
    <property type="match status" value="1"/>
</dbReference>
<dbReference type="FunFam" id="1.10.1200.10:FF:000016">
    <property type="entry name" value="Non-ribosomal peptide synthase"/>
    <property type="match status" value="1"/>
</dbReference>
<dbReference type="InterPro" id="IPR023213">
    <property type="entry name" value="CAT-like_dom_sf"/>
</dbReference>
<keyword evidence="3" id="KW-0596">Phosphopantetheine</keyword>
<dbReference type="GO" id="GO:0043041">
    <property type="term" value="P:amino acid activation for nonribosomal peptide biosynthetic process"/>
    <property type="evidence" value="ECO:0007669"/>
    <property type="project" value="TreeGrafter"/>
</dbReference>
<dbReference type="GO" id="GO:0031177">
    <property type="term" value="F:phosphopantetheine binding"/>
    <property type="evidence" value="ECO:0007669"/>
    <property type="project" value="TreeGrafter"/>
</dbReference>
<dbReference type="Gene3D" id="1.10.10.1830">
    <property type="entry name" value="Non-ribosomal peptide synthase, adenylation domain"/>
    <property type="match status" value="1"/>
</dbReference>
<feature type="domain" description="Carrier" evidence="6">
    <location>
        <begin position="1030"/>
        <end position="1105"/>
    </location>
</feature>
<dbReference type="OrthoDB" id="2472181at2"/>
<name>A0A5B2XSD9_9PSEU</name>
<dbReference type="InterPro" id="IPR045851">
    <property type="entry name" value="AMP-bd_C_sf"/>
</dbReference>
<dbReference type="FunFam" id="3.40.50.12780:FF:000012">
    <property type="entry name" value="Non-ribosomal peptide synthetase"/>
    <property type="match status" value="1"/>
</dbReference>
<dbReference type="InterPro" id="IPR025110">
    <property type="entry name" value="AMP-bd_C"/>
</dbReference>
<dbReference type="RefSeq" id="WP_149848054.1">
    <property type="nucleotide sequence ID" value="NZ_VUOB01000005.1"/>
</dbReference>
<reference evidence="7 8" key="1">
    <citation type="submission" date="2019-09" db="EMBL/GenBank/DDBJ databases">
        <title>Goodfellowia gen. nov., a new genus of the Pseudonocardineae related to Actinoalloteichus, containing Goodfellowia coeruleoviolacea gen. nov., comb. nov. gen. nov., comb. nov.</title>
        <authorList>
            <person name="Labeda D."/>
        </authorList>
    </citation>
    <scope>NUCLEOTIDE SEQUENCE [LARGE SCALE GENOMIC DNA]</scope>
    <source>
        <strain evidence="7 8">AN110305</strain>
    </source>
</reference>
<evidence type="ECO:0000256" key="3">
    <source>
        <dbReference type="ARBA" id="ARBA00022450"/>
    </source>
</evidence>
<evidence type="ECO:0000256" key="1">
    <source>
        <dbReference type="ARBA" id="ARBA00001957"/>
    </source>
</evidence>
<dbReference type="Gene3D" id="3.40.50.12780">
    <property type="entry name" value="N-terminal domain of ligase-like"/>
    <property type="match status" value="1"/>
</dbReference>
<keyword evidence="5" id="KW-0436">Ligase</keyword>
<comment type="caution">
    <text evidence="7">The sequence shown here is derived from an EMBL/GenBank/DDBJ whole genome shotgun (WGS) entry which is preliminary data.</text>
</comment>
<proteinExistence type="predicted"/>
<dbReference type="GO" id="GO:0005737">
    <property type="term" value="C:cytoplasm"/>
    <property type="evidence" value="ECO:0007669"/>
    <property type="project" value="TreeGrafter"/>
</dbReference>
<dbReference type="InterPro" id="IPR041464">
    <property type="entry name" value="TubC_N"/>
</dbReference>
<keyword evidence="8" id="KW-1185">Reference proteome</keyword>
<comment type="cofactor">
    <cofactor evidence="1">
        <name>pantetheine 4'-phosphate</name>
        <dbReference type="ChEBI" id="CHEBI:47942"/>
    </cofactor>
</comment>
<evidence type="ECO:0000256" key="5">
    <source>
        <dbReference type="ARBA" id="ARBA00022598"/>
    </source>
</evidence>
<dbReference type="Pfam" id="PF00975">
    <property type="entry name" value="Thioesterase"/>
    <property type="match status" value="1"/>
</dbReference>
<dbReference type="Pfam" id="PF18563">
    <property type="entry name" value="TubC_N"/>
    <property type="match status" value="1"/>
</dbReference>
<dbReference type="EMBL" id="VUOB01000005">
    <property type="protein sequence ID" value="KAA2265769.1"/>
    <property type="molecule type" value="Genomic_DNA"/>
</dbReference>
<dbReference type="Gene3D" id="3.40.50.1820">
    <property type="entry name" value="alpha/beta hydrolase"/>
    <property type="match status" value="1"/>
</dbReference>
<dbReference type="GO" id="GO:0044550">
    <property type="term" value="P:secondary metabolite biosynthetic process"/>
    <property type="evidence" value="ECO:0007669"/>
    <property type="project" value="TreeGrafter"/>
</dbReference>
<evidence type="ECO:0000313" key="7">
    <source>
        <dbReference type="EMBL" id="KAA2265769.1"/>
    </source>
</evidence>
<dbReference type="PROSITE" id="PS00455">
    <property type="entry name" value="AMP_BINDING"/>
    <property type="match status" value="1"/>
</dbReference>
<dbReference type="Pfam" id="PF00501">
    <property type="entry name" value="AMP-binding"/>
    <property type="match status" value="1"/>
</dbReference>
<dbReference type="PANTHER" id="PTHR45527:SF10">
    <property type="entry name" value="PYOCHELIN SYNTHASE PCHF"/>
    <property type="match status" value="1"/>
</dbReference>
<dbReference type="InterPro" id="IPR010071">
    <property type="entry name" value="AA_adenyl_dom"/>
</dbReference>
<dbReference type="Proteomes" id="UP000323454">
    <property type="component" value="Unassembled WGS sequence"/>
</dbReference>